<comment type="caution">
    <text evidence="1">The sequence shown here is derived from an EMBL/GenBank/DDBJ whole genome shotgun (WGS) entry which is preliminary data.</text>
</comment>
<keyword evidence="2" id="KW-1185">Reference proteome</keyword>
<keyword evidence="1" id="KW-0378">Hydrolase</keyword>
<reference evidence="1" key="1">
    <citation type="submission" date="2021-01" db="EMBL/GenBank/DDBJ databases">
        <authorList>
            <person name="Sun Q."/>
        </authorList>
    </citation>
    <scope>NUCLEOTIDE SEQUENCE</scope>
    <source>
        <strain evidence="1">YIM B02566</strain>
    </source>
</reference>
<accession>A0ACC5QZV3</accession>
<gene>
    <name evidence="1" type="ORF">JHL16_06245</name>
</gene>
<protein>
    <submittedName>
        <fullName evidence="1">L-2-amino-thiazoline-4-carboxylic acid hydrolase</fullName>
    </submittedName>
</protein>
<proteinExistence type="predicted"/>
<dbReference type="Proteomes" id="UP000616151">
    <property type="component" value="Unassembled WGS sequence"/>
</dbReference>
<sequence length="173" mass="18346">MTTDGHPLQQALKDAYMSRGQLYVAFYRAIAKRYGDAAARSIMKEAIYDWGAGLATGVSPCAPGNFAGLTDVFFNSPDGGEMFRPDIGAPAHHGIDAHFLACPLKEAWVAAGLSDDEVAMFCDIASAADYGTLEAAGFDISITTWTPGSEGCCALKVRRRGEPDEASRDSSGQ</sequence>
<evidence type="ECO:0000313" key="2">
    <source>
        <dbReference type="Proteomes" id="UP000616151"/>
    </source>
</evidence>
<evidence type="ECO:0000313" key="1">
    <source>
        <dbReference type="EMBL" id="MBK1865946.1"/>
    </source>
</evidence>
<organism evidence="1 2">
    <name type="scientific">Taklimakanibacter albus</name>
    <dbReference type="NCBI Taxonomy" id="2800327"/>
    <lineage>
        <taxon>Bacteria</taxon>
        <taxon>Pseudomonadati</taxon>
        <taxon>Pseudomonadota</taxon>
        <taxon>Alphaproteobacteria</taxon>
        <taxon>Hyphomicrobiales</taxon>
        <taxon>Aestuariivirgaceae</taxon>
        <taxon>Taklimakanibacter</taxon>
    </lineage>
</organism>
<name>A0ACC5QZV3_9HYPH</name>
<dbReference type="EMBL" id="JAENHL010000006">
    <property type="protein sequence ID" value="MBK1865946.1"/>
    <property type="molecule type" value="Genomic_DNA"/>
</dbReference>